<gene>
    <name evidence="1" type="ORF">BS411_017620</name>
</gene>
<dbReference type="EMBL" id="CP187984">
    <property type="protein sequence ID" value="XSF53733.1"/>
    <property type="molecule type" value="Genomic_DNA"/>
</dbReference>
<protein>
    <submittedName>
        <fullName evidence="1">Uncharacterized protein</fullName>
    </submittedName>
</protein>
<name>A0ACD5IQF9_9ENTR</name>
<proteinExistence type="predicted"/>
<dbReference type="Proteomes" id="UP000244623">
    <property type="component" value="Chromosome"/>
</dbReference>
<accession>A0ACD5IQF9</accession>
<evidence type="ECO:0000313" key="2">
    <source>
        <dbReference type="Proteomes" id="UP000244623"/>
    </source>
</evidence>
<sequence>MSRYTGKEQADRILEAASEWRQLCLINGGSLFSNKNLWDSQHLAEIERDVVNSQLELEGNFMHRLKEQLAGVSPEVTCPQD</sequence>
<evidence type="ECO:0000313" key="1">
    <source>
        <dbReference type="EMBL" id="XSF53733.1"/>
    </source>
</evidence>
<organism evidence="1 2">
    <name type="scientific">Cronobacter turicensis</name>
    <dbReference type="NCBI Taxonomy" id="413502"/>
    <lineage>
        <taxon>Bacteria</taxon>
        <taxon>Pseudomonadati</taxon>
        <taxon>Pseudomonadota</taxon>
        <taxon>Gammaproteobacteria</taxon>
        <taxon>Enterobacterales</taxon>
        <taxon>Enterobacteriaceae</taxon>
        <taxon>Cronobacter</taxon>
    </lineage>
</organism>
<reference evidence="1" key="1">
    <citation type="submission" date="2025-05" db="EMBL/GenBank/DDBJ databases">
        <title>FDA Reference Genome datasets for Cronobacter.</title>
        <authorList>
            <person name="Gopinath G.R."/>
        </authorList>
    </citation>
    <scope>NUCLEOTIDE SEQUENCE</scope>
    <source>
        <strain evidence="1">MOD1-Sh41s</strain>
    </source>
</reference>